<dbReference type="InterPro" id="IPR020845">
    <property type="entry name" value="AMP-binding_CS"/>
</dbReference>
<evidence type="ECO:0000256" key="7">
    <source>
        <dbReference type="ARBA" id="ARBA00042773"/>
    </source>
</evidence>
<dbReference type="InterPro" id="IPR045851">
    <property type="entry name" value="AMP-bd_C_sf"/>
</dbReference>
<dbReference type="InterPro" id="IPR050237">
    <property type="entry name" value="ATP-dep_AMP-bd_enzyme"/>
</dbReference>
<name>A0ABY6G646_9BURK</name>
<gene>
    <name evidence="10" type="ORF">M9799_10205</name>
</gene>
<evidence type="ECO:0000313" key="10">
    <source>
        <dbReference type="EMBL" id="UYG50474.1"/>
    </source>
</evidence>
<dbReference type="EMBL" id="CP106881">
    <property type="protein sequence ID" value="UYG50474.1"/>
    <property type="molecule type" value="Genomic_DNA"/>
</dbReference>
<evidence type="ECO:0000256" key="3">
    <source>
        <dbReference type="ARBA" id="ARBA00022598"/>
    </source>
</evidence>
<proteinExistence type="predicted"/>
<comment type="subcellular location">
    <subcellularLocation>
        <location evidence="1">Membrane</location>
        <topology evidence="1">Peripheral membrane protein</topology>
    </subcellularLocation>
</comment>
<evidence type="ECO:0000256" key="4">
    <source>
        <dbReference type="ARBA" id="ARBA00023136"/>
    </source>
</evidence>
<evidence type="ECO:0000256" key="6">
    <source>
        <dbReference type="ARBA" id="ARBA00039545"/>
    </source>
</evidence>
<keyword evidence="3" id="KW-0436">Ligase</keyword>
<dbReference type="RefSeq" id="WP_231041571.1">
    <property type="nucleotide sequence ID" value="NZ_CP106881.1"/>
</dbReference>
<dbReference type="PANTHER" id="PTHR43767">
    <property type="entry name" value="LONG-CHAIN-FATTY-ACID--COA LIGASE"/>
    <property type="match status" value="1"/>
</dbReference>
<dbReference type="SUPFAM" id="SSF56801">
    <property type="entry name" value="Acetyl-CoA synthetase-like"/>
    <property type="match status" value="1"/>
</dbReference>
<dbReference type="InterPro" id="IPR000873">
    <property type="entry name" value="AMP-dep_synth/lig_dom"/>
</dbReference>
<evidence type="ECO:0000259" key="9">
    <source>
        <dbReference type="Pfam" id="PF13193"/>
    </source>
</evidence>
<dbReference type="EC" id="6.2.1.3" evidence="5"/>
<evidence type="ECO:0000259" key="8">
    <source>
        <dbReference type="Pfam" id="PF00501"/>
    </source>
</evidence>
<keyword evidence="4" id="KW-0472">Membrane</keyword>
<evidence type="ECO:0000256" key="5">
    <source>
        <dbReference type="ARBA" id="ARBA00026121"/>
    </source>
</evidence>
<evidence type="ECO:0000256" key="1">
    <source>
        <dbReference type="ARBA" id="ARBA00004170"/>
    </source>
</evidence>
<dbReference type="InterPro" id="IPR025110">
    <property type="entry name" value="AMP-bd_C"/>
</dbReference>
<feature type="domain" description="AMP-dependent synthetase/ligase" evidence="8">
    <location>
        <begin position="30"/>
        <end position="426"/>
    </location>
</feature>
<dbReference type="CDD" id="cd05936">
    <property type="entry name" value="FC-FACS_FadD_like"/>
    <property type="match status" value="1"/>
</dbReference>
<dbReference type="InterPro" id="IPR042099">
    <property type="entry name" value="ANL_N_sf"/>
</dbReference>
<accession>A0ABY6G646</accession>
<comment type="pathway">
    <text evidence="2">Lipid metabolism; fatty acid beta-oxidation.</text>
</comment>
<dbReference type="Gene3D" id="3.40.50.12780">
    <property type="entry name" value="N-terminal domain of ligase-like"/>
    <property type="match status" value="1"/>
</dbReference>
<organism evidence="10 11">
    <name type="scientific">Comamonas endophytica</name>
    <dbReference type="NCBI Taxonomy" id="2949090"/>
    <lineage>
        <taxon>Bacteria</taxon>
        <taxon>Pseudomonadati</taxon>
        <taxon>Pseudomonadota</taxon>
        <taxon>Betaproteobacteria</taxon>
        <taxon>Burkholderiales</taxon>
        <taxon>Comamonadaceae</taxon>
        <taxon>Comamonas</taxon>
    </lineage>
</organism>
<dbReference type="PROSITE" id="PS00455">
    <property type="entry name" value="AMP_BINDING"/>
    <property type="match status" value="1"/>
</dbReference>
<sequence length="561" mass="61268">MDPHWLQNYPAGVPPTVDPGAYTSVAHLIEESLKKNADQPFSVCMDRWMHYRELDQLSGRLGAWLQGLGLEAGARVAIMLPNVPQFAVAMAAVLRAGYTCVNVNPLYTARELEHQLKDSGASAIVVLENFAHTLASVLERTPIQQVCITSLGDLLGPVYGRWIRFAARHLARMVPAYALPLGGGRQVTAFNTALALGAQRTLRPSPATLDSIAFLQYTGGTTGLSKGAILTHRNIIAATLQAEAWFEPALERLPDHRQLHSIAALPLYHIFALTLCLLAIRQGSSLSLIPNPRDIGKFVAVLKKRPFHLLPGVNTLFNALLQNPQFRTLDFSHLCLTQAGGMAASEGTAREWKKVTGSTMIEGWGMSETCATGTNNPVTNPQFTGHIGLPLPGILVAIKDELGQDLPLGVPGELCIQGPNVMTGYYNQPQETARAFTDDGYLRTGDVAQMDALGCVRIIDRKKDMILVSGFNVYPNELENVVSLCPHVVECAAVGVPDEKQGEAIKLFVVRSSEALDEDALLRYCSEHLTGYKRPKYIEFREALPKTNVGKILRRALRTPQ</sequence>
<protein>
    <recommendedName>
        <fullName evidence="6">Long-chain-fatty-acid--CoA ligase</fullName>
        <ecNumber evidence="5">6.2.1.3</ecNumber>
    </recommendedName>
    <alternativeName>
        <fullName evidence="7">Long-chain acyl-CoA synthetase</fullName>
    </alternativeName>
</protein>
<dbReference type="Proteomes" id="UP001162800">
    <property type="component" value="Chromosome"/>
</dbReference>
<dbReference type="PANTHER" id="PTHR43767:SF8">
    <property type="entry name" value="LONG-CHAIN-FATTY-ACID--COA LIGASE"/>
    <property type="match status" value="1"/>
</dbReference>
<feature type="domain" description="AMP-binding enzyme C-terminal" evidence="9">
    <location>
        <begin position="477"/>
        <end position="551"/>
    </location>
</feature>
<dbReference type="Gene3D" id="3.30.300.30">
    <property type="match status" value="1"/>
</dbReference>
<dbReference type="Pfam" id="PF13193">
    <property type="entry name" value="AMP-binding_C"/>
    <property type="match status" value="1"/>
</dbReference>
<evidence type="ECO:0000256" key="2">
    <source>
        <dbReference type="ARBA" id="ARBA00005005"/>
    </source>
</evidence>
<keyword evidence="11" id="KW-1185">Reference proteome</keyword>
<dbReference type="Pfam" id="PF00501">
    <property type="entry name" value="AMP-binding"/>
    <property type="match status" value="1"/>
</dbReference>
<evidence type="ECO:0000313" key="11">
    <source>
        <dbReference type="Proteomes" id="UP001162800"/>
    </source>
</evidence>
<reference evidence="10" key="1">
    <citation type="submission" date="2022-09" db="EMBL/GenBank/DDBJ databases">
        <title>The complete genome of Acidovorax sp. 5MLIR.</title>
        <authorList>
            <person name="Liu L."/>
            <person name="Yue J."/>
            <person name="Yang F."/>
            <person name="Yuan J."/>
            <person name="Li L."/>
        </authorList>
    </citation>
    <scope>NUCLEOTIDE SEQUENCE</scope>
    <source>
        <strain evidence="10">5MLIR</strain>
    </source>
</reference>